<reference evidence="1" key="1">
    <citation type="submission" date="2021-02" db="EMBL/GenBank/DDBJ databases">
        <authorList>
            <person name="Nowell W R."/>
        </authorList>
    </citation>
    <scope>NUCLEOTIDE SEQUENCE</scope>
</reference>
<organism evidence="1 3">
    <name type="scientific">Didymodactylos carnosus</name>
    <dbReference type="NCBI Taxonomy" id="1234261"/>
    <lineage>
        <taxon>Eukaryota</taxon>
        <taxon>Metazoa</taxon>
        <taxon>Spiralia</taxon>
        <taxon>Gnathifera</taxon>
        <taxon>Rotifera</taxon>
        <taxon>Eurotatoria</taxon>
        <taxon>Bdelloidea</taxon>
        <taxon>Philodinida</taxon>
        <taxon>Philodinidae</taxon>
        <taxon>Didymodactylos</taxon>
    </lineage>
</organism>
<dbReference type="AlphaFoldDB" id="A0A8S2FYA1"/>
<accession>A0A8S2FYA1</accession>
<dbReference type="EMBL" id="CAJNOK010046767">
    <property type="protein sequence ID" value="CAF1584710.1"/>
    <property type="molecule type" value="Genomic_DNA"/>
</dbReference>
<evidence type="ECO:0000313" key="2">
    <source>
        <dbReference type="EMBL" id="CAF4385499.1"/>
    </source>
</evidence>
<sequence>MGSRSYRSKLIDFLTDIRYLSRRSEMGPILVLIQRWEK</sequence>
<protein>
    <submittedName>
        <fullName evidence="1">Uncharacterized protein</fullName>
    </submittedName>
</protein>
<name>A0A8S2FYA1_9BILA</name>
<dbReference type="Proteomes" id="UP000682733">
    <property type="component" value="Unassembled WGS sequence"/>
</dbReference>
<comment type="caution">
    <text evidence="1">The sequence shown here is derived from an EMBL/GenBank/DDBJ whole genome shotgun (WGS) entry which is preliminary data.</text>
</comment>
<feature type="non-terminal residue" evidence="1">
    <location>
        <position position="1"/>
    </location>
</feature>
<evidence type="ECO:0000313" key="1">
    <source>
        <dbReference type="EMBL" id="CAF1584710.1"/>
    </source>
</evidence>
<evidence type="ECO:0000313" key="3">
    <source>
        <dbReference type="Proteomes" id="UP000677228"/>
    </source>
</evidence>
<dbReference type="Proteomes" id="UP000677228">
    <property type="component" value="Unassembled WGS sequence"/>
</dbReference>
<proteinExistence type="predicted"/>
<dbReference type="EMBL" id="CAJOBA010069964">
    <property type="protein sequence ID" value="CAF4385499.1"/>
    <property type="molecule type" value="Genomic_DNA"/>
</dbReference>
<gene>
    <name evidence="1" type="ORF">OVA965_LOCUS41179</name>
    <name evidence="2" type="ORF">TMI583_LOCUS42761</name>
</gene>